<feature type="signal peptide" evidence="2">
    <location>
        <begin position="1"/>
        <end position="32"/>
    </location>
</feature>
<accession>A0ABW6MME2</accession>
<gene>
    <name evidence="4" type="ORF">ACFYNQ_50365</name>
</gene>
<dbReference type="InterPro" id="IPR028994">
    <property type="entry name" value="Integrin_alpha_N"/>
</dbReference>
<feature type="domain" description="FlgD/Vpr Ig-like" evidence="3">
    <location>
        <begin position="502"/>
        <end position="564"/>
    </location>
</feature>
<keyword evidence="1 2" id="KW-0732">Signal</keyword>
<dbReference type="InterPro" id="IPR013517">
    <property type="entry name" value="FG-GAP"/>
</dbReference>
<dbReference type="Gene3D" id="2.60.40.4070">
    <property type="match status" value="1"/>
</dbReference>
<comment type="caution">
    <text evidence="4">The sequence shown here is derived from an EMBL/GenBank/DDBJ whole genome shotgun (WGS) entry which is preliminary data.</text>
</comment>
<evidence type="ECO:0000256" key="2">
    <source>
        <dbReference type="SAM" id="SignalP"/>
    </source>
</evidence>
<evidence type="ECO:0000313" key="5">
    <source>
        <dbReference type="Proteomes" id="UP001601303"/>
    </source>
</evidence>
<dbReference type="InterPro" id="IPR036278">
    <property type="entry name" value="Sialidase_sf"/>
</dbReference>
<evidence type="ECO:0000259" key="3">
    <source>
        <dbReference type="Pfam" id="PF13860"/>
    </source>
</evidence>
<dbReference type="SUPFAM" id="SSF50939">
    <property type="entry name" value="Sialidases"/>
    <property type="match status" value="1"/>
</dbReference>
<dbReference type="Proteomes" id="UP001601303">
    <property type="component" value="Unassembled WGS sequence"/>
</dbReference>
<sequence>MGRYALSRRRTALAISSVTLALTGGTLLPVLAAGSAAAAPVAPWAASATPITGTDVDASVLDVVTASDGSAVTVWNQFASTSSSERKLYAAVRPAGSDTWGTPTLLASTPTEPGSVKLHASADGTVTALWVEFPDETAPGSGEFDIRLVSSVLAADHSAWSAPTELVGADAAWYDGGIDLAEAPDGTLTAVWATRAASTSKAEVHAATRGADGTWSAPAQLSAADTDGADAAYGPSVVVTPDGTTVVVYKQTVGESASVRTVSKAPGATEWTAPSAATDSYQSISDPEATAAADGSVTIAYEATATDESESIRTATRSTADGTWSAPESVTATDDLVGTPEPLIAPDGDVTLVWVDYTSTFSTRTATRDADTGAWSAVRTLSTSYVPEQYDSAIGDDGTVHALWTQTGGGGRVLMESVRIDGTWTTATQLPGSANAYVRGRISVGDDGTATAVWTGNKTGTSVGVLYGSRTAWPTLALTSSTVPATAALKGTTTSSSAWAPTWQLSRPTSSFTVTVTDRAGKTVRTLPGTAAGLKATVSWNGRTTSGSYASNGPLTWTLRATQAGAATAVKLASGTVTVTGGAAVARDFGGTSTTPDGTGDLLTLNSSGALAFQLGKASTGTLSGKISGSGWATSVKAVPFGDLSGDRCNDVLVRLSSGALRLYKPGCGAALKPSTSYTSLGTGWNQYDVLTSPGDISGDGRPDLLARNTATGDLYLYKGTSAGKLSARVKLYTNWKTYKKVVGVGDLNGDGIGDLLAQDKSNTVYRYYGTGRSTFGARAKLFTAWGASYNVIVGTGDITGDGRADLVSRDTSGNLYRNSGNGKGSFGARVKIATGWGGYKSLS</sequence>
<keyword evidence="5" id="KW-1185">Reference proteome</keyword>
<organism evidence="4 5">
    <name type="scientific">Streptomyces hokutonensis</name>
    <dbReference type="NCBI Taxonomy" id="1306990"/>
    <lineage>
        <taxon>Bacteria</taxon>
        <taxon>Bacillati</taxon>
        <taxon>Actinomycetota</taxon>
        <taxon>Actinomycetes</taxon>
        <taxon>Kitasatosporales</taxon>
        <taxon>Streptomycetaceae</taxon>
        <taxon>Streptomyces</taxon>
    </lineage>
</organism>
<dbReference type="PANTHER" id="PTHR44103:SF1">
    <property type="entry name" value="PROPROTEIN CONVERTASE P"/>
    <property type="match status" value="1"/>
</dbReference>
<reference evidence="4 5" key="1">
    <citation type="submission" date="2024-10" db="EMBL/GenBank/DDBJ databases">
        <title>The Natural Products Discovery Center: Release of the First 8490 Sequenced Strains for Exploring Actinobacteria Biosynthetic Diversity.</title>
        <authorList>
            <person name="Kalkreuter E."/>
            <person name="Kautsar S.A."/>
            <person name="Yang D."/>
            <person name="Bader C.D."/>
            <person name="Teijaro C.N."/>
            <person name="Fluegel L."/>
            <person name="Davis C.M."/>
            <person name="Simpson J.R."/>
            <person name="Lauterbach L."/>
            <person name="Steele A.D."/>
            <person name="Gui C."/>
            <person name="Meng S."/>
            <person name="Li G."/>
            <person name="Viehrig K."/>
            <person name="Ye F."/>
            <person name="Su P."/>
            <person name="Kiefer A.F."/>
            <person name="Nichols A."/>
            <person name="Cepeda A.J."/>
            <person name="Yan W."/>
            <person name="Fan B."/>
            <person name="Jiang Y."/>
            <person name="Adhikari A."/>
            <person name="Zheng C.-J."/>
            <person name="Schuster L."/>
            <person name="Cowan T.M."/>
            <person name="Smanski M.J."/>
            <person name="Chevrette M.G."/>
            <person name="De Carvalho L.P.S."/>
            <person name="Shen B."/>
        </authorList>
    </citation>
    <scope>NUCLEOTIDE SEQUENCE [LARGE SCALE GENOMIC DNA]</scope>
    <source>
        <strain evidence="4 5">NPDC006488</strain>
    </source>
</reference>
<dbReference type="RefSeq" id="WP_388115458.1">
    <property type="nucleotide sequence ID" value="NZ_JBIAHM010000034.1"/>
</dbReference>
<protein>
    <submittedName>
        <fullName evidence="4">FG-GAP-like repeat-containing protein</fullName>
    </submittedName>
</protein>
<dbReference type="SUPFAM" id="SSF69318">
    <property type="entry name" value="Integrin alpha N-terminal domain"/>
    <property type="match status" value="1"/>
</dbReference>
<dbReference type="Pfam" id="PF13517">
    <property type="entry name" value="FG-GAP_3"/>
    <property type="match status" value="1"/>
</dbReference>
<evidence type="ECO:0000256" key="1">
    <source>
        <dbReference type="ARBA" id="ARBA00022729"/>
    </source>
</evidence>
<dbReference type="InterPro" id="IPR025965">
    <property type="entry name" value="FlgD/Vpr_Ig-like"/>
</dbReference>
<name>A0ABW6MME2_9ACTN</name>
<proteinExistence type="predicted"/>
<dbReference type="EMBL" id="JBIAHM010000034">
    <property type="protein sequence ID" value="MFE9606733.1"/>
    <property type="molecule type" value="Genomic_DNA"/>
</dbReference>
<evidence type="ECO:0000313" key="4">
    <source>
        <dbReference type="EMBL" id="MFE9606733.1"/>
    </source>
</evidence>
<dbReference type="Pfam" id="PF13860">
    <property type="entry name" value="FlgD_ig"/>
    <property type="match status" value="1"/>
</dbReference>
<dbReference type="PANTHER" id="PTHR44103">
    <property type="entry name" value="PROPROTEIN CONVERTASE P"/>
    <property type="match status" value="1"/>
</dbReference>
<feature type="chain" id="PRO_5046716253" evidence="2">
    <location>
        <begin position="33"/>
        <end position="844"/>
    </location>
</feature>